<dbReference type="GO" id="GO:0032580">
    <property type="term" value="C:Golgi cisterna membrane"/>
    <property type="evidence" value="ECO:0007669"/>
    <property type="project" value="UniProtKB-SubCell"/>
</dbReference>
<evidence type="ECO:0000256" key="10">
    <source>
        <dbReference type="ARBA" id="ARBA00023136"/>
    </source>
</evidence>
<dbReference type="SUPFAM" id="SSF53448">
    <property type="entry name" value="Nucleotide-diphospho-sugar transferases"/>
    <property type="match status" value="1"/>
</dbReference>
<reference evidence="14" key="1">
    <citation type="submission" date="2025-08" db="UniProtKB">
        <authorList>
            <consortium name="Ensembl"/>
        </authorList>
    </citation>
    <scope>IDENTIFICATION</scope>
</reference>
<dbReference type="FunFam" id="3.90.550.10:FF:000059">
    <property type="entry name" value="Hexosyltransferase"/>
    <property type="match status" value="1"/>
</dbReference>
<keyword evidence="3 13" id="KW-0808">Transferase</keyword>
<evidence type="ECO:0000256" key="7">
    <source>
        <dbReference type="ARBA" id="ARBA00022989"/>
    </source>
</evidence>
<sequence length="277" mass="31990">MSVNESCPQEGLQGSPYSAFPSCCRLLKEANFWDKSPICLFSPGKWAFSRMGEFTSLSILENTSKSANFKNFTFIQLNEEFSRGKGLDVGARFWKGNNVVLFFCDVDIYFTAEFLNSCRLNTQPGKKVFYPVLFSQYNPSIIYGHHDSIPSLEQQLIIKKETGFWRDFGFGMTCQYRSDFLNIGGFDLDIKGWGGEDVHLYRKYLHSNLMVIRTPVRGLFHLWHEKQCLDELTPEQYKMCMQSKAMNEASHGQLGMLVFKEEIETHLHRQKLSSKKT</sequence>
<dbReference type="GO" id="GO:0047238">
    <property type="term" value="F:glucuronosyl-N-acetylgalactosaminyl-proteoglycan 4-beta-N-acetylgalactosaminyltransferase activity"/>
    <property type="evidence" value="ECO:0007669"/>
    <property type="project" value="TreeGrafter"/>
</dbReference>
<gene>
    <name evidence="14" type="primary">CSGALNACT1</name>
</gene>
<evidence type="ECO:0000256" key="5">
    <source>
        <dbReference type="ARBA" id="ARBA00022723"/>
    </source>
</evidence>
<evidence type="ECO:0000256" key="6">
    <source>
        <dbReference type="ARBA" id="ARBA00022968"/>
    </source>
</evidence>
<evidence type="ECO:0000256" key="11">
    <source>
        <dbReference type="ARBA" id="ARBA00023180"/>
    </source>
</evidence>
<evidence type="ECO:0000256" key="9">
    <source>
        <dbReference type="ARBA" id="ARBA00023054"/>
    </source>
</evidence>
<keyword evidence="4" id="KW-0812">Transmembrane</keyword>
<keyword evidence="7" id="KW-1133">Transmembrane helix</keyword>
<keyword evidence="11" id="KW-0325">Glycoprotein</keyword>
<dbReference type="InterPro" id="IPR029044">
    <property type="entry name" value="Nucleotide-diphossugar_trans"/>
</dbReference>
<dbReference type="Proteomes" id="UP000694410">
    <property type="component" value="Unplaced"/>
</dbReference>
<keyword evidence="5" id="KW-0479">Metal-binding</keyword>
<keyword evidence="10" id="KW-0472">Membrane</keyword>
<evidence type="ECO:0000313" key="14">
    <source>
        <dbReference type="Ensembl" id="ENSCCEP00000003079.1"/>
    </source>
</evidence>
<keyword evidence="9" id="KW-0175">Coiled coil</keyword>
<dbReference type="PANTHER" id="PTHR12369">
    <property type="entry name" value="CHONDROITIN SYNTHASE"/>
    <property type="match status" value="1"/>
</dbReference>
<dbReference type="InterPro" id="IPR008428">
    <property type="entry name" value="Chond_GalNAc"/>
</dbReference>
<comment type="catalytic activity">
    <reaction evidence="12">
        <text>3-O-(beta-D-GlcA-(1-&gt;3)-beta-D-Gal-(1-&gt;3)-beta-D-Gal-(1-&gt;4)-beta-D-Xyl)-L-seryl-[protein] + UDP-N-acetyl-alpha-D-galactosamine = 3-O-(beta-D-GalNAc-(1-&gt;4)-beta-D-GlcA-(1-&gt;3)-beta-D-Gal-(1-&gt;3)-beta-D-Gal-(1-&gt;4)-beta-D-Xyl)-L-seryl-[protein] + UDP + H(+)</text>
        <dbReference type="Rhea" id="RHEA:23464"/>
        <dbReference type="Rhea" id="RHEA-COMP:12573"/>
        <dbReference type="Rhea" id="RHEA-COMP:12575"/>
        <dbReference type="ChEBI" id="CHEBI:15378"/>
        <dbReference type="ChEBI" id="CHEBI:58223"/>
        <dbReference type="ChEBI" id="CHEBI:67138"/>
        <dbReference type="ChEBI" id="CHEBI:132093"/>
        <dbReference type="ChEBI" id="CHEBI:132105"/>
        <dbReference type="EC" id="2.4.1.174"/>
    </reaction>
</comment>
<evidence type="ECO:0000256" key="2">
    <source>
        <dbReference type="ARBA" id="ARBA00009239"/>
    </source>
</evidence>
<dbReference type="EC" id="2.4.1.-" evidence="13"/>
<dbReference type="GO" id="GO:0050650">
    <property type="term" value="P:chondroitin sulfate proteoglycan biosynthetic process"/>
    <property type="evidence" value="ECO:0007669"/>
    <property type="project" value="UniProtKB-ARBA"/>
</dbReference>
<dbReference type="Pfam" id="PF05679">
    <property type="entry name" value="CHGN"/>
    <property type="match status" value="1"/>
</dbReference>
<evidence type="ECO:0000256" key="3">
    <source>
        <dbReference type="ARBA" id="ARBA00022679"/>
    </source>
</evidence>
<dbReference type="Gene3D" id="3.90.550.10">
    <property type="entry name" value="Spore Coat Polysaccharide Biosynthesis Protein SpsA, Chain A"/>
    <property type="match status" value="1"/>
</dbReference>
<keyword evidence="8 13" id="KW-0333">Golgi apparatus</keyword>
<comment type="similarity">
    <text evidence="2 13">Belongs to the chondroitin N-acetylgalactosaminyltransferase family.</text>
</comment>
<evidence type="ECO:0000313" key="15">
    <source>
        <dbReference type="Proteomes" id="UP000694410"/>
    </source>
</evidence>
<dbReference type="Ensembl" id="ENSCCET00000005178.1">
    <property type="protein sequence ID" value="ENSCCEP00000003079.1"/>
    <property type="gene ID" value="ENSCCEG00000003466.1"/>
</dbReference>
<evidence type="ECO:0000256" key="8">
    <source>
        <dbReference type="ARBA" id="ARBA00023034"/>
    </source>
</evidence>
<dbReference type="AlphaFoldDB" id="A0A8C0U3J1"/>
<organism evidence="14 15">
    <name type="scientific">Cyanistes caeruleus</name>
    <name type="common">Eurasian blue tit</name>
    <name type="synonym">Parus caeruleus</name>
    <dbReference type="NCBI Taxonomy" id="156563"/>
    <lineage>
        <taxon>Eukaryota</taxon>
        <taxon>Metazoa</taxon>
        <taxon>Chordata</taxon>
        <taxon>Craniata</taxon>
        <taxon>Vertebrata</taxon>
        <taxon>Euteleostomi</taxon>
        <taxon>Archelosauria</taxon>
        <taxon>Archosauria</taxon>
        <taxon>Dinosauria</taxon>
        <taxon>Saurischia</taxon>
        <taxon>Theropoda</taxon>
        <taxon>Coelurosauria</taxon>
        <taxon>Aves</taxon>
        <taxon>Neognathae</taxon>
        <taxon>Neoaves</taxon>
        <taxon>Telluraves</taxon>
        <taxon>Australaves</taxon>
        <taxon>Passeriformes</taxon>
        <taxon>Paridae</taxon>
        <taxon>Cyanistes</taxon>
    </lineage>
</organism>
<proteinExistence type="inferred from homology"/>
<evidence type="ECO:0000256" key="13">
    <source>
        <dbReference type="RuleBase" id="RU364016"/>
    </source>
</evidence>
<evidence type="ECO:0000256" key="1">
    <source>
        <dbReference type="ARBA" id="ARBA00004447"/>
    </source>
</evidence>
<name>A0A8C0U3J1_CYACU</name>
<keyword evidence="6 13" id="KW-0735">Signal-anchor</keyword>
<dbReference type="GO" id="GO:0047237">
    <property type="term" value="F:glucuronylgalactosylproteoglycan 4-beta-N-acetylgalactosaminyltransferase activity"/>
    <property type="evidence" value="ECO:0007669"/>
    <property type="project" value="UniProtKB-EC"/>
</dbReference>
<dbReference type="GO" id="GO:0046872">
    <property type="term" value="F:metal ion binding"/>
    <property type="evidence" value="ECO:0007669"/>
    <property type="project" value="UniProtKB-KW"/>
</dbReference>
<protein>
    <recommendedName>
        <fullName evidence="13">Hexosyltransferase</fullName>
        <ecNumber evidence="13">2.4.1.-</ecNumber>
    </recommendedName>
</protein>
<dbReference type="InterPro" id="IPR051227">
    <property type="entry name" value="CS_glycosyltransferase"/>
</dbReference>
<dbReference type="PANTHER" id="PTHR12369:SF19">
    <property type="entry name" value="CHONDROITIN SULFATE N-ACETYLGALACTOSAMINYLTRANSFERASE 1"/>
    <property type="match status" value="1"/>
</dbReference>
<comment type="subcellular location">
    <subcellularLocation>
        <location evidence="1 13">Golgi apparatus</location>
        <location evidence="1 13">Golgi stack membrane</location>
        <topology evidence="1 13">Single-pass type II membrane protein</topology>
    </subcellularLocation>
</comment>
<evidence type="ECO:0000256" key="4">
    <source>
        <dbReference type="ARBA" id="ARBA00022692"/>
    </source>
</evidence>
<accession>A0A8C0U3J1</accession>
<keyword evidence="15" id="KW-1185">Reference proteome</keyword>
<reference evidence="14" key="2">
    <citation type="submission" date="2025-09" db="UniProtKB">
        <authorList>
            <consortium name="Ensembl"/>
        </authorList>
    </citation>
    <scope>IDENTIFICATION</scope>
</reference>
<evidence type="ECO:0000256" key="12">
    <source>
        <dbReference type="ARBA" id="ARBA00052383"/>
    </source>
</evidence>